<feature type="domain" description="AB hydrolase-1" evidence="1">
    <location>
        <begin position="100"/>
        <end position="212"/>
    </location>
</feature>
<keyword evidence="3" id="KW-1185">Reference proteome</keyword>
<dbReference type="PANTHER" id="PTHR43433">
    <property type="entry name" value="HYDROLASE, ALPHA/BETA FOLD FAMILY PROTEIN"/>
    <property type="match status" value="1"/>
</dbReference>
<gene>
    <name evidence="2" type="ordered locus">DMR_16210</name>
</gene>
<evidence type="ECO:0000313" key="2">
    <source>
        <dbReference type="EMBL" id="BAH75112.1"/>
    </source>
</evidence>
<dbReference type="InterPro" id="IPR000073">
    <property type="entry name" value="AB_hydrolase_1"/>
</dbReference>
<accession>C4XPD1</accession>
<organism evidence="2 3">
    <name type="scientific">Solidesulfovibrio magneticus (strain ATCC 700980 / DSM 13731 / RS-1)</name>
    <name type="common">Desulfovibrio magneticus</name>
    <dbReference type="NCBI Taxonomy" id="573370"/>
    <lineage>
        <taxon>Bacteria</taxon>
        <taxon>Pseudomonadati</taxon>
        <taxon>Thermodesulfobacteriota</taxon>
        <taxon>Desulfovibrionia</taxon>
        <taxon>Desulfovibrionales</taxon>
        <taxon>Desulfovibrionaceae</taxon>
        <taxon>Solidesulfovibrio</taxon>
    </lineage>
</organism>
<dbReference type="EMBL" id="AP010904">
    <property type="protein sequence ID" value="BAH75112.1"/>
    <property type="molecule type" value="Genomic_DNA"/>
</dbReference>
<protein>
    <submittedName>
        <fullName evidence="2">Hydrolase</fullName>
    </submittedName>
</protein>
<proteinExistence type="predicted"/>
<dbReference type="AlphaFoldDB" id="C4XPD1"/>
<evidence type="ECO:0000259" key="1">
    <source>
        <dbReference type="Pfam" id="PF00561"/>
    </source>
</evidence>
<evidence type="ECO:0000313" key="3">
    <source>
        <dbReference type="Proteomes" id="UP000009071"/>
    </source>
</evidence>
<dbReference type="InterPro" id="IPR029058">
    <property type="entry name" value="AB_hydrolase_fold"/>
</dbReference>
<dbReference type="SUPFAM" id="SSF53474">
    <property type="entry name" value="alpha/beta-Hydrolases"/>
    <property type="match status" value="1"/>
</dbReference>
<dbReference type="InterPro" id="IPR050471">
    <property type="entry name" value="AB_hydrolase"/>
</dbReference>
<dbReference type="STRING" id="573370.DMR_16210"/>
<dbReference type="GO" id="GO:0016787">
    <property type="term" value="F:hydrolase activity"/>
    <property type="evidence" value="ECO:0007669"/>
    <property type="project" value="UniProtKB-KW"/>
</dbReference>
<dbReference type="Gene3D" id="3.40.50.1820">
    <property type="entry name" value="alpha/beta hydrolase"/>
    <property type="match status" value="1"/>
</dbReference>
<dbReference type="HOGENOM" id="CLU_020336_50_1_7"/>
<dbReference type="PRINTS" id="PR00111">
    <property type="entry name" value="ABHYDROLASE"/>
</dbReference>
<dbReference type="Proteomes" id="UP000009071">
    <property type="component" value="Chromosome"/>
</dbReference>
<keyword evidence="2" id="KW-0378">Hydrolase</keyword>
<dbReference type="Pfam" id="PF00561">
    <property type="entry name" value="Abhydrolase_1"/>
    <property type="match status" value="1"/>
</dbReference>
<dbReference type="KEGG" id="dma:DMR_16210"/>
<name>C4XPD1_SOLM1</name>
<sequence length="350" mass="36968">MPRLPKGGVLLKARLSNLTSDIHSIGEAMTTARLVKRPKHAIAAGLIWLALLLLTATGQALAQPSQTAAESLGADATAAPHHLAASPDRPLDSLVMGQGPTLVLLTGYAMTKEMWDAGLIDALARGHRLVLLDYRGMGETPLGEAADISLASMADDVVRTMAGLEIEKAHILGWSMGGMVAQEIALSRPEAVCSLTLLGTSGEFASVRPAADRLGAMGPEDILASMFPAAWSAAHPEAAGRVRPRTRPLDLAAVSRQYAAMLGWPGLAGRLGKTSPPVLILAGSDDWVCPLRLSEALRDSYAAVPGSNVRLEVLENGSHWMMHQFPDALSAAVVDFIARRPCPDAQRKQP</sequence>
<dbReference type="eggNOG" id="COG0596">
    <property type="taxonomic scope" value="Bacteria"/>
</dbReference>
<reference evidence="2 3" key="1">
    <citation type="journal article" date="2009" name="Genome Res.">
        <title>Whole genome sequence of Desulfovibrio magneticus strain RS-1 revealed common gene clusters in magnetotactic bacteria.</title>
        <authorList>
            <person name="Nakazawa H."/>
            <person name="Arakaki A."/>
            <person name="Narita-Yamada S."/>
            <person name="Yashiro I."/>
            <person name="Jinno K."/>
            <person name="Aoki N."/>
            <person name="Tsuruyama A."/>
            <person name="Okamura Y."/>
            <person name="Tanikawa S."/>
            <person name="Fujita N."/>
            <person name="Takeyama H."/>
            <person name="Matsunaga T."/>
        </authorList>
    </citation>
    <scope>NUCLEOTIDE SEQUENCE [LARGE SCALE GENOMIC DNA]</scope>
    <source>
        <strain evidence="3">ATCC 700980 / DSM 13731 / RS-1</strain>
    </source>
</reference>
<dbReference type="PANTHER" id="PTHR43433:SF5">
    <property type="entry name" value="AB HYDROLASE-1 DOMAIN-CONTAINING PROTEIN"/>
    <property type="match status" value="1"/>
</dbReference>